<reference evidence="1" key="2">
    <citation type="submission" date="2015-06" db="UniProtKB">
        <authorList>
            <consortium name="EnsemblPlants"/>
        </authorList>
    </citation>
    <scope>IDENTIFICATION</scope>
    <source>
        <strain evidence="1">DM1-3 516 R44</strain>
    </source>
</reference>
<dbReference type="Gramene" id="PGSC0003DMT400025294">
    <property type="protein sequence ID" value="PGSC0003DMT400025294"/>
    <property type="gene ID" value="PGSC0003DMG400009767"/>
</dbReference>
<reference evidence="2" key="1">
    <citation type="journal article" date="2011" name="Nature">
        <title>Genome sequence and analysis of the tuber crop potato.</title>
        <authorList>
            <consortium name="The Potato Genome Sequencing Consortium"/>
        </authorList>
    </citation>
    <scope>NUCLEOTIDE SEQUENCE [LARGE SCALE GENOMIC DNA]</scope>
    <source>
        <strain evidence="2">cv. DM1-3 516 R44</strain>
    </source>
</reference>
<dbReference type="ExpressionAtlas" id="M1AL98">
    <property type="expression patterns" value="baseline"/>
</dbReference>
<evidence type="ECO:0000313" key="2">
    <source>
        <dbReference type="Proteomes" id="UP000011115"/>
    </source>
</evidence>
<name>M1AL98_SOLTU</name>
<dbReference type="Proteomes" id="UP000011115">
    <property type="component" value="Unassembled WGS sequence"/>
</dbReference>
<dbReference type="HOGENOM" id="CLU_2709665_0_0_1"/>
<organism evidence="1 2">
    <name type="scientific">Solanum tuberosum</name>
    <name type="common">Potato</name>
    <dbReference type="NCBI Taxonomy" id="4113"/>
    <lineage>
        <taxon>Eukaryota</taxon>
        <taxon>Viridiplantae</taxon>
        <taxon>Streptophyta</taxon>
        <taxon>Embryophyta</taxon>
        <taxon>Tracheophyta</taxon>
        <taxon>Spermatophyta</taxon>
        <taxon>Magnoliopsida</taxon>
        <taxon>eudicotyledons</taxon>
        <taxon>Gunneridae</taxon>
        <taxon>Pentapetalae</taxon>
        <taxon>asterids</taxon>
        <taxon>lamiids</taxon>
        <taxon>Solanales</taxon>
        <taxon>Solanaceae</taxon>
        <taxon>Solanoideae</taxon>
        <taxon>Solaneae</taxon>
        <taxon>Solanum</taxon>
    </lineage>
</organism>
<proteinExistence type="predicted"/>
<accession>M1AL98</accession>
<dbReference type="EnsemblPlants" id="PGSC0003DMT400025294">
    <property type="protein sequence ID" value="PGSC0003DMT400025294"/>
    <property type="gene ID" value="PGSC0003DMG400009767"/>
</dbReference>
<sequence length="73" mass="7996">MANLPQAFSVGVGSFGGEGGMSSLSSSAGAPPYKDRKMQFIEQLVLVLCDLNLRENALLKLFKVYSFYFDILD</sequence>
<protein>
    <submittedName>
        <fullName evidence="1">Cell differentiation protein</fullName>
    </submittedName>
</protein>
<evidence type="ECO:0000313" key="1">
    <source>
        <dbReference type="EnsemblPlants" id="PGSC0003DMT400025294"/>
    </source>
</evidence>
<keyword evidence="2" id="KW-1185">Reference proteome</keyword>
<dbReference type="AlphaFoldDB" id="M1AL98"/>